<evidence type="ECO:0000256" key="3">
    <source>
        <dbReference type="PROSITE-ProRule" id="PRU00023"/>
    </source>
</evidence>
<sequence length="979" mass="106818">MQPTLAPPSLSSALGLHIPSHTTQRDGSGRISSSVSTSSLSSSGSSTLYGNDSDDQLHLSLDTLKFGKVLRSSSVTSSPTGSDSTRNSPRDEDMDIDLDSDHSAESSPISMNYNDTRIPPSVGLYLNTAGSRSTSTPNLHVVNDLLASPVNSPPGSPRMPTVSFAYSSPPSLSIEPARHADEDCMVIVLSPQSSPESSPTLASSPLPLPFTPPTRSPRQRVNTPTPTPVSPLVPRALKSSKNRTVNRNSVTSLFDSTTSSMTLPTDLARKGTLEVPGALNAKRLSGMFVEIPDSGSSSMTLAEFRLYDVYPKRQRRLLTHMQRLDSRLHDEGVLKKLTKEQLKGKADKEILKPDRKSMNAKKNGQGFMAQRMPAILRSRKLKKRTRPVILSNIEMAIKDKRPELALQYIALLPPSALKKRKKKGYSELNNCMLLAMIYRMERVAIELVERGFPADVNYPILGRSRDDSWMKPGKKPSFEYPSYFLVAVGLGMGHLVKAMIKNANLNQAWCGLTPLLLATTLNECTNATCPPPTLPPSKLASMLSKGQHVRLDFQSQTLISQLPSSFNKSIDNSPKIPDDAPFPQSIVSMLLEYGADPNLGITLQQYAWANKIKGMGVVTRRKRASEGSPNSEKPDNPIEYSIAAKRLQSGRQWMSSSELKAKKAAQILIQGSTPKKRFSSEMQEYWKGKFIHPVELAIASGNLDSARAIMQRLGPNSLKTSSFGMLLQNDVMLTLSLVKSGCPASQYDVHGCTPLHLAARRGHMEMVMVLLQLGGEVDGQGERQWTPLHESISQNHAAVSSLLVACGADLEVKNSAGETPEELGRRRGLSPEVLASHLDPTKAKDTNAAFLLSFANSMPQGTTTSTGSLSRESTAVSRQSSYEQLSANTLKSLLMLNTSGDNRQFTFDHNRRSQTFNSILVERSNTSPDLRSSSPTTNSHDSPLETSSGPARIGSMNNPNVNSDKKKKVRGFLKSIFNK</sequence>
<feature type="compositionally biased region" description="Polar residues" evidence="4">
    <location>
        <begin position="242"/>
        <end position="263"/>
    </location>
</feature>
<evidence type="ECO:0000256" key="2">
    <source>
        <dbReference type="ARBA" id="ARBA00023043"/>
    </source>
</evidence>
<dbReference type="PANTHER" id="PTHR24123:SF33">
    <property type="entry name" value="PROTEIN HOS4"/>
    <property type="match status" value="1"/>
</dbReference>
<feature type="region of interest" description="Disordered" evidence="4">
    <location>
        <begin position="1"/>
        <end position="52"/>
    </location>
</feature>
<dbReference type="EMBL" id="JAAAUY010000328">
    <property type="protein sequence ID" value="KAF9331352.1"/>
    <property type="molecule type" value="Genomic_DNA"/>
</dbReference>
<dbReference type="Gene3D" id="1.25.40.20">
    <property type="entry name" value="Ankyrin repeat-containing domain"/>
    <property type="match status" value="1"/>
</dbReference>
<dbReference type="SUPFAM" id="SSF48403">
    <property type="entry name" value="Ankyrin repeat"/>
    <property type="match status" value="1"/>
</dbReference>
<dbReference type="PROSITE" id="PS50297">
    <property type="entry name" value="ANK_REP_REGION"/>
    <property type="match status" value="2"/>
</dbReference>
<feature type="region of interest" description="Disordered" evidence="4">
    <location>
        <begin position="72"/>
        <end position="119"/>
    </location>
</feature>
<feature type="compositionally biased region" description="Low complexity" evidence="4">
    <location>
        <begin position="72"/>
        <end position="85"/>
    </location>
</feature>
<comment type="caution">
    <text evidence="5">The sequence shown here is derived from an EMBL/GenBank/DDBJ whole genome shotgun (WGS) entry which is preliminary data.</text>
</comment>
<reference evidence="5" key="1">
    <citation type="journal article" date="2020" name="Fungal Divers.">
        <title>Resolving the Mortierellaceae phylogeny through synthesis of multi-gene phylogenetics and phylogenomics.</title>
        <authorList>
            <person name="Vandepol N."/>
            <person name="Liber J."/>
            <person name="Desiro A."/>
            <person name="Na H."/>
            <person name="Kennedy M."/>
            <person name="Barry K."/>
            <person name="Grigoriev I.V."/>
            <person name="Miller A.N."/>
            <person name="O'Donnell K."/>
            <person name="Stajich J.E."/>
            <person name="Bonito G."/>
        </authorList>
    </citation>
    <scope>NUCLEOTIDE SEQUENCE</scope>
    <source>
        <strain evidence="5">NVP1</strain>
    </source>
</reference>
<evidence type="ECO:0000256" key="4">
    <source>
        <dbReference type="SAM" id="MobiDB-lite"/>
    </source>
</evidence>
<dbReference type="Proteomes" id="UP000696485">
    <property type="component" value="Unassembled WGS sequence"/>
</dbReference>
<gene>
    <name evidence="5" type="primary">ANKRD46</name>
    <name evidence="5" type="ORF">BG006_005775</name>
</gene>
<protein>
    <submittedName>
        <fullName evidence="5">Ankyrin repeat domain-containing protein 46</fullName>
    </submittedName>
</protein>
<evidence type="ECO:0000313" key="5">
    <source>
        <dbReference type="EMBL" id="KAF9331352.1"/>
    </source>
</evidence>
<feature type="compositionally biased region" description="Low complexity" evidence="4">
    <location>
        <begin position="29"/>
        <end position="46"/>
    </location>
</feature>
<feature type="compositionally biased region" description="Polar residues" evidence="4">
    <location>
        <begin position="916"/>
        <end position="962"/>
    </location>
</feature>
<name>A0A9P5SM27_9FUNG</name>
<organism evidence="5 6">
    <name type="scientific">Podila minutissima</name>
    <dbReference type="NCBI Taxonomy" id="64525"/>
    <lineage>
        <taxon>Eukaryota</taxon>
        <taxon>Fungi</taxon>
        <taxon>Fungi incertae sedis</taxon>
        <taxon>Mucoromycota</taxon>
        <taxon>Mortierellomycotina</taxon>
        <taxon>Mortierellomycetes</taxon>
        <taxon>Mortierellales</taxon>
        <taxon>Mortierellaceae</taxon>
        <taxon>Podila</taxon>
    </lineage>
</organism>
<dbReference type="PANTHER" id="PTHR24123">
    <property type="entry name" value="ANKYRIN REPEAT-CONTAINING"/>
    <property type="match status" value="1"/>
</dbReference>
<keyword evidence="6" id="KW-1185">Reference proteome</keyword>
<dbReference type="PRINTS" id="PR01415">
    <property type="entry name" value="ANKYRIN"/>
</dbReference>
<keyword evidence="1" id="KW-0677">Repeat</keyword>
<evidence type="ECO:0000313" key="6">
    <source>
        <dbReference type="Proteomes" id="UP000696485"/>
    </source>
</evidence>
<dbReference type="AlphaFoldDB" id="A0A9P5SM27"/>
<dbReference type="Pfam" id="PF12796">
    <property type="entry name" value="Ank_2"/>
    <property type="match status" value="1"/>
</dbReference>
<dbReference type="InterPro" id="IPR051165">
    <property type="entry name" value="Multifunctional_ANK_Repeat"/>
</dbReference>
<feature type="compositionally biased region" description="Polar residues" evidence="4">
    <location>
        <begin position="105"/>
        <end position="115"/>
    </location>
</feature>
<dbReference type="InterPro" id="IPR002110">
    <property type="entry name" value="Ankyrin_rpt"/>
</dbReference>
<evidence type="ECO:0000256" key="1">
    <source>
        <dbReference type="ARBA" id="ARBA00022737"/>
    </source>
</evidence>
<proteinExistence type="predicted"/>
<dbReference type="InterPro" id="IPR036770">
    <property type="entry name" value="Ankyrin_rpt-contain_sf"/>
</dbReference>
<feature type="compositionally biased region" description="Low complexity" evidence="4">
    <location>
        <begin position="193"/>
        <end position="205"/>
    </location>
</feature>
<accession>A0A9P5SM27</accession>
<feature type="repeat" description="ANK" evidence="3">
    <location>
        <begin position="750"/>
        <end position="782"/>
    </location>
</feature>
<feature type="compositionally biased region" description="Pro residues" evidence="4">
    <location>
        <begin position="206"/>
        <end position="215"/>
    </location>
</feature>
<feature type="region of interest" description="Disordered" evidence="4">
    <location>
        <begin position="191"/>
        <end position="265"/>
    </location>
</feature>
<dbReference type="SMART" id="SM00248">
    <property type="entry name" value="ANK"/>
    <property type="match status" value="4"/>
</dbReference>
<feature type="repeat" description="ANK" evidence="3">
    <location>
        <begin position="783"/>
        <end position="815"/>
    </location>
</feature>
<keyword evidence="2 3" id="KW-0040">ANK repeat</keyword>
<feature type="region of interest" description="Disordered" evidence="4">
    <location>
        <begin position="916"/>
        <end position="967"/>
    </location>
</feature>
<dbReference type="PROSITE" id="PS50088">
    <property type="entry name" value="ANK_REPEAT"/>
    <property type="match status" value="2"/>
</dbReference>